<dbReference type="RefSeq" id="WP_154739060.1">
    <property type="nucleotide sequence ID" value="NZ_WMBQ01000001.1"/>
</dbReference>
<evidence type="ECO:0000313" key="3">
    <source>
        <dbReference type="Proteomes" id="UP000440694"/>
    </source>
</evidence>
<proteinExistence type="predicted"/>
<organism evidence="2 3">
    <name type="scientific">Hyphomicrobium album</name>
    <dbReference type="NCBI Taxonomy" id="2665159"/>
    <lineage>
        <taxon>Bacteria</taxon>
        <taxon>Pseudomonadati</taxon>
        <taxon>Pseudomonadota</taxon>
        <taxon>Alphaproteobacteria</taxon>
        <taxon>Hyphomicrobiales</taxon>
        <taxon>Hyphomicrobiaceae</taxon>
        <taxon>Hyphomicrobium</taxon>
    </lineage>
</organism>
<dbReference type="Proteomes" id="UP000440694">
    <property type="component" value="Unassembled WGS sequence"/>
</dbReference>
<accession>A0A6I3KJX6</accession>
<dbReference type="InterPro" id="IPR020004">
    <property type="entry name" value="UDP-GlcNAc_Epase"/>
</dbReference>
<keyword evidence="2" id="KW-0378">Hydrolase</keyword>
<keyword evidence="2" id="KW-0326">Glycosidase</keyword>
<dbReference type="Pfam" id="PF02350">
    <property type="entry name" value="Epimerase_2"/>
    <property type="match status" value="1"/>
</dbReference>
<keyword evidence="3" id="KW-1185">Reference proteome</keyword>
<gene>
    <name evidence="2" type="primary">neuC</name>
    <name evidence="2" type="ORF">GIW81_10030</name>
</gene>
<dbReference type="InterPro" id="IPR003331">
    <property type="entry name" value="UDP_GlcNAc_Epimerase_2_dom"/>
</dbReference>
<dbReference type="GO" id="GO:0006047">
    <property type="term" value="P:UDP-N-acetylglucosamine metabolic process"/>
    <property type="evidence" value="ECO:0007669"/>
    <property type="project" value="InterPro"/>
</dbReference>
<dbReference type="SUPFAM" id="SSF53756">
    <property type="entry name" value="UDP-Glycosyltransferase/glycogen phosphorylase"/>
    <property type="match status" value="1"/>
</dbReference>
<feature type="domain" description="UDP-N-acetylglucosamine 2-epimerase" evidence="1">
    <location>
        <begin position="23"/>
        <end position="365"/>
    </location>
</feature>
<dbReference type="NCBIfam" id="TIGR03568">
    <property type="entry name" value="NeuC_NnaA"/>
    <property type="match status" value="1"/>
</dbReference>
<dbReference type="InterPro" id="IPR029767">
    <property type="entry name" value="WecB-like"/>
</dbReference>
<dbReference type="EMBL" id="WMBQ01000001">
    <property type="protein sequence ID" value="MTD94668.1"/>
    <property type="molecule type" value="Genomic_DNA"/>
</dbReference>
<protein>
    <submittedName>
        <fullName evidence="2">UDP-N-acetylglucosamine 2-epimerase (Hydrolyzing)</fullName>
        <ecNumber evidence="2">3.2.1.183</ecNumber>
    </submittedName>
</protein>
<comment type="caution">
    <text evidence="2">The sequence shown here is derived from an EMBL/GenBank/DDBJ whole genome shotgun (WGS) entry which is preliminary data.</text>
</comment>
<evidence type="ECO:0000313" key="2">
    <source>
        <dbReference type="EMBL" id="MTD94668.1"/>
    </source>
</evidence>
<dbReference type="AlphaFoldDB" id="A0A6I3KJX6"/>
<dbReference type="Gene3D" id="3.40.50.2000">
    <property type="entry name" value="Glycogen Phosphorylase B"/>
    <property type="match status" value="2"/>
</dbReference>
<dbReference type="GO" id="GO:0004553">
    <property type="term" value="F:hydrolase activity, hydrolyzing O-glycosyl compounds"/>
    <property type="evidence" value="ECO:0007669"/>
    <property type="project" value="InterPro"/>
</dbReference>
<evidence type="ECO:0000259" key="1">
    <source>
        <dbReference type="Pfam" id="PF02350"/>
    </source>
</evidence>
<reference evidence="2 3" key="1">
    <citation type="submission" date="2019-11" db="EMBL/GenBank/DDBJ databases">
        <title>Identification of a novel strain.</title>
        <authorList>
            <person name="Xu Q."/>
            <person name="Wang G."/>
        </authorList>
    </citation>
    <scope>NUCLEOTIDE SEQUENCE [LARGE SCALE GENOMIC DNA]</scope>
    <source>
        <strain evidence="3">xq</strain>
    </source>
</reference>
<name>A0A6I3KJX6_9HYPH</name>
<dbReference type="PANTHER" id="PTHR43174:SF3">
    <property type="entry name" value="UDP-N-ACETYLGLUCOSAMINE 2-EPIMERASE"/>
    <property type="match status" value="1"/>
</dbReference>
<dbReference type="PANTHER" id="PTHR43174">
    <property type="entry name" value="UDP-N-ACETYLGLUCOSAMINE 2-EPIMERASE"/>
    <property type="match status" value="1"/>
</dbReference>
<sequence length="382" mass="42537">MKKVLFLTGTRADFGKLKPLIQSCDAAGQFETAVFITGMHTLARYGYTVDEVYRTLPEHRLRDGTRSVYVYHNQVQGEPMERVLANTIEGLSRYVTEFRPDLIVIHGDRVEALAGAIVGALRNILVAHVEGGEVSGTVDELIRHAVTKMSHLHFVANNEACRRLLQLGEIAKTIHVVGSPDIDLMLSESLPDLAEVKRYYDVPFDAYGIAMFHPVTTDLEDTGRSARAMVDALLASGREHVVIYPNNDEGCELIFDAYKQLETCAAIKMLPSMRVEYFLVLLRNARYLVGNSSAGIRECPVFGIPAVNISTRQNGRADAKCIVNVAGQRDAILGAIDQIWRENTRYEPDMQFGAGNSAERFIAALRQPDFWNVSTQKTFNDI</sequence>
<dbReference type="EC" id="3.2.1.183" evidence="2"/>